<dbReference type="AlphaFoldDB" id="A0A7G9YD62"/>
<organism evidence="1">
    <name type="scientific">Candidatus Methanogaster sp. ANME-2c ERB4</name>
    <dbReference type="NCBI Taxonomy" id="2759911"/>
    <lineage>
        <taxon>Archaea</taxon>
        <taxon>Methanobacteriati</taxon>
        <taxon>Methanobacteriota</taxon>
        <taxon>Stenosarchaea group</taxon>
        <taxon>Methanomicrobia</taxon>
        <taxon>Methanosarcinales</taxon>
        <taxon>ANME-2 cluster</taxon>
        <taxon>Candidatus Methanogasteraceae</taxon>
        <taxon>Candidatus Methanogaster</taxon>
    </lineage>
</organism>
<name>A0A7G9YD62_9EURY</name>
<protein>
    <submittedName>
        <fullName evidence="1">Uncharacterized protein</fullName>
    </submittedName>
</protein>
<evidence type="ECO:0000313" key="1">
    <source>
        <dbReference type="EMBL" id="QNO45946.1"/>
    </source>
</evidence>
<proteinExistence type="predicted"/>
<reference evidence="1" key="1">
    <citation type="submission" date="2020-06" db="EMBL/GenBank/DDBJ databases">
        <title>Unique genomic features of the anaerobic methanotrophic archaea.</title>
        <authorList>
            <person name="Chadwick G.L."/>
            <person name="Skennerton C.T."/>
            <person name="Laso-Perez R."/>
            <person name="Leu A.O."/>
            <person name="Speth D.R."/>
            <person name="Yu H."/>
            <person name="Morgan-Lang C."/>
            <person name="Hatzenpichler R."/>
            <person name="Goudeau D."/>
            <person name="Malmstrom R."/>
            <person name="Brazelton W.J."/>
            <person name="Woyke T."/>
            <person name="Hallam S.J."/>
            <person name="Tyson G.W."/>
            <person name="Wegener G."/>
            <person name="Boetius A."/>
            <person name="Orphan V."/>
        </authorList>
    </citation>
    <scope>NUCLEOTIDE SEQUENCE</scope>
</reference>
<gene>
    <name evidence="1" type="ORF">DMJHIOCL_00025</name>
</gene>
<sequence length="144" mass="16862">MVVYVVTLGYHQSMGYFYPIFWSGYDKTRGRIDKQLKTMKAKNFVDYDLEPRVIKAEGKEINSFHIVPKETDDNREAIKKTERTDGLWTIVTNTSGNRDDKNRFAEDDPIRAYRDKNQIKQALSEHIIQYAYSPICWISQSQTA</sequence>
<dbReference type="EMBL" id="MT631162">
    <property type="protein sequence ID" value="QNO45946.1"/>
    <property type="molecule type" value="Genomic_DNA"/>
</dbReference>
<accession>A0A7G9YD62</accession>